<dbReference type="PANTHER" id="PTHR34220:SF7">
    <property type="entry name" value="SENSOR HISTIDINE KINASE YPDA"/>
    <property type="match status" value="1"/>
</dbReference>
<dbReference type="InterPro" id="IPR010559">
    <property type="entry name" value="Sig_transdc_His_kin_internal"/>
</dbReference>
<dbReference type="InterPro" id="IPR050640">
    <property type="entry name" value="Bact_2-comp_sensor_kinase"/>
</dbReference>
<dbReference type="EMBL" id="CACRSZ010000083">
    <property type="protein sequence ID" value="VYT48833.1"/>
    <property type="molecule type" value="Genomic_DNA"/>
</dbReference>
<evidence type="ECO:0000313" key="7">
    <source>
        <dbReference type="Proteomes" id="UP001060104"/>
    </source>
</evidence>
<accession>A0A6N2X432</accession>
<evidence type="ECO:0000313" key="5">
    <source>
        <dbReference type="EMBL" id="VYT48833.1"/>
    </source>
</evidence>
<keyword evidence="4" id="KW-0418">Kinase</keyword>
<evidence type="ECO:0000259" key="2">
    <source>
        <dbReference type="Pfam" id="PF06580"/>
    </source>
</evidence>
<accession>A0A174HP26</accession>
<dbReference type="Proteomes" id="UP000095606">
    <property type="component" value="Unassembled WGS sequence"/>
</dbReference>
<feature type="domain" description="Signal transduction histidine kinase internal region" evidence="2">
    <location>
        <begin position="179"/>
        <end position="250"/>
    </location>
</feature>
<keyword evidence="7" id="KW-1185">Reference proteome</keyword>
<dbReference type="EMBL" id="CP103141">
    <property type="protein sequence ID" value="UVQ74010.1"/>
    <property type="molecule type" value="Genomic_DNA"/>
</dbReference>
<keyword evidence="1" id="KW-0472">Membrane</keyword>
<dbReference type="Pfam" id="PF06580">
    <property type="entry name" value="His_kinase"/>
    <property type="match status" value="1"/>
</dbReference>
<proteinExistence type="predicted"/>
<feature type="transmembrane region" description="Helical" evidence="1">
    <location>
        <begin position="55"/>
        <end position="79"/>
    </location>
</feature>
<keyword evidence="1" id="KW-1133">Transmembrane helix</keyword>
<dbReference type="PANTHER" id="PTHR34220">
    <property type="entry name" value="SENSOR HISTIDINE KINASE YPDA"/>
    <property type="match status" value="1"/>
</dbReference>
<keyword evidence="1" id="KW-0812">Transmembrane</keyword>
<feature type="transmembrane region" description="Helical" evidence="1">
    <location>
        <begin position="26"/>
        <end position="49"/>
    </location>
</feature>
<evidence type="ECO:0000313" key="3">
    <source>
        <dbReference type="EMBL" id="CUO76713.1"/>
    </source>
</evidence>
<dbReference type="GO" id="GO:0000155">
    <property type="term" value="F:phosphorelay sensor kinase activity"/>
    <property type="evidence" value="ECO:0007669"/>
    <property type="project" value="InterPro"/>
</dbReference>
<feature type="transmembrane region" description="Helical" evidence="1">
    <location>
        <begin position="138"/>
        <end position="158"/>
    </location>
</feature>
<gene>
    <name evidence="5" type="ORF">BFLFYP10_03849</name>
    <name evidence="3" type="ORF">ERS852461_01091</name>
    <name evidence="4" type="ORF">NXY30_23955</name>
</gene>
<dbReference type="AlphaFoldDB" id="A0A174HP26"/>
<reference evidence="4" key="3">
    <citation type="submission" date="2022-08" db="EMBL/GenBank/DDBJ databases">
        <title>Genome Sequencing of Bacteroides fragilis Group Isolates with Nanopore Technology.</title>
        <authorList>
            <person name="Tisza M.J."/>
            <person name="Smith D."/>
            <person name="Dekker J.P."/>
        </authorList>
    </citation>
    <scope>NUCLEOTIDE SEQUENCE</scope>
    <source>
        <strain evidence="4">BFG-527</strain>
    </source>
</reference>
<evidence type="ECO:0000313" key="4">
    <source>
        <dbReference type="EMBL" id="UVQ74010.1"/>
    </source>
</evidence>
<dbReference type="GeneID" id="69591196"/>
<protein>
    <submittedName>
        <fullName evidence="4">Histidine kinase</fullName>
    </submittedName>
    <submittedName>
        <fullName evidence="3">Two-component system sensor</fullName>
    </submittedName>
</protein>
<evidence type="ECO:0000313" key="6">
    <source>
        <dbReference type="Proteomes" id="UP000095606"/>
    </source>
</evidence>
<feature type="transmembrane region" description="Helical" evidence="1">
    <location>
        <begin position="91"/>
        <end position="112"/>
    </location>
</feature>
<dbReference type="RefSeq" id="WP_055269039.1">
    <property type="nucleotide sequence ID" value="NZ_CABMFH010000015.1"/>
</dbReference>
<sequence length="359" mass="41906">MATETATAGNESAILYRLLVSPEFRWIRYLILVMVLGTISFNQVFIIFMDYRDILGGWIYVFTFIYLLTYVGVICLNLFWLFSRYLLKRHYMVYLSLLSVAMIVALLIQMIIEYLAYSYWPQLHARGSYFSVPMLMDYISSFMLSTLCMIGGTMTVLLKEWMIENRRVSQMEKAHALSEVEQLKEQVSPELLFKTLHHSGELTLTEPEKASKMLMKLSQLLRYQLYDCSRHKVLLSGEVAFLTNYLTLEQSSRPQFSYQFISEGEVNRMLVPPLLFIPFVQHIMKLMHEQQIVLPVSLSIHLKVEKGMIVFICMCPQLNLSEDRGLERIRQRLDLLYGDRYGLLLTTECIRLELNGGEQ</sequence>
<dbReference type="GO" id="GO:0016020">
    <property type="term" value="C:membrane"/>
    <property type="evidence" value="ECO:0007669"/>
    <property type="project" value="InterPro"/>
</dbReference>
<name>A0A174HP26_9BACE</name>
<dbReference type="EMBL" id="CZAE01000003">
    <property type="protein sequence ID" value="CUO76713.1"/>
    <property type="molecule type" value="Genomic_DNA"/>
</dbReference>
<reference evidence="3 6" key="1">
    <citation type="submission" date="2015-09" db="EMBL/GenBank/DDBJ databases">
        <authorList>
            <consortium name="Pathogen Informatics"/>
        </authorList>
    </citation>
    <scope>NUCLEOTIDE SEQUENCE [LARGE SCALE GENOMIC DNA]</scope>
    <source>
        <strain evidence="3 6">2789STDY5834846</strain>
    </source>
</reference>
<dbReference type="Proteomes" id="UP001060104">
    <property type="component" value="Chromosome"/>
</dbReference>
<keyword evidence="4" id="KW-0808">Transferase</keyword>
<reference evidence="5" key="2">
    <citation type="submission" date="2019-11" db="EMBL/GenBank/DDBJ databases">
        <authorList>
            <person name="Feng L."/>
        </authorList>
    </citation>
    <scope>NUCLEOTIDE SEQUENCE</scope>
    <source>
        <strain evidence="5">BfaecisLFYP10</strain>
    </source>
</reference>
<evidence type="ECO:0000256" key="1">
    <source>
        <dbReference type="SAM" id="Phobius"/>
    </source>
</evidence>
<organism evidence="3 6">
    <name type="scientific">Bacteroides faecis</name>
    <dbReference type="NCBI Taxonomy" id="674529"/>
    <lineage>
        <taxon>Bacteria</taxon>
        <taxon>Pseudomonadati</taxon>
        <taxon>Bacteroidota</taxon>
        <taxon>Bacteroidia</taxon>
        <taxon>Bacteroidales</taxon>
        <taxon>Bacteroidaceae</taxon>
        <taxon>Bacteroides</taxon>
    </lineage>
</organism>